<sequence length="68" mass="7886">MENNMISLLPLQEFMSMTSVQGKLRVSAPRSIFYVYSFIWLTRFTKSPKLLRLSICVELMVALFPTIP</sequence>
<dbReference type="AlphaFoldDB" id="A0A426XYU7"/>
<proteinExistence type="predicted"/>
<dbReference type="EMBL" id="AMZH03016328">
    <property type="protein sequence ID" value="RRT44669.1"/>
    <property type="molecule type" value="Genomic_DNA"/>
</dbReference>
<reference evidence="1 2" key="1">
    <citation type="journal article" date="2014" name="Agronomy (Basel)">
        <title>A Draft Genome Sequence for Ensete ventricosum, the Drought-Tolerant Tree Against Hunger.</title>
        <authorList>
            <person name="Harrison J."/>
            <person name="Moore K.A."/>
            <person name="Paszkiewicz K."/>
            <person name="Jones T."/>
            <person name="Grant M."/>
            <person name="Ambacheew D."/>
            <person name="Muzemil S."/>
            <person name="Studholme D.J."/>
        </authorList>
    </citation>
    <scope>NUCLEOTIDE SEQUENCE [LARGE SCALE GENOMIC DNA]</scope>
</reference>
<name>A0A426XYU7_ENSVE</name>
<evidence type="ECO:0000313" key="2">
    <source>
        <dbReference type="Proteomes" id="UP000287651"/>
    </source>
</evidence>
<dbReference type="Proteomes" id="UP000287651">
    <property type="component" value="Unassembled WGS sequence"/>
</dbReference>
<accession>A0A426XYU7</accession>
<comment type="caution">
    <text evidence="1">The sequence shown here is derived from an EMBL/GenBank/DDBJ whole genome shotgun (WGS) entry which is preliminary data.</text>
</comment>
<gene>
    <name evidence="1" type="ORF">B296_00048564</name>
</gene>
<protein>
    <submittedName>
        <fullName evidence="1">Uncharacterized protein</fullName>
    </submittedName>
</protein>
<evidence type="ECO:0000313" key="1">
    <source>
        <dbReference type="EMBL" id="RRT44669.1"/>
    </source>
</evidence>
<organism evidence="1 2">
    <name type="scientific">Ensete ventricosum</name>
    <name type="common">Abyssinian banana</name>
    <name type="synonym">Musa ensete</name>
    <dbReference type="NCBI Taxonomy" id="4639"/>
    <lineage>
        <taxon>Eukaryota</taxon>
        <taxon>Viridiplantae</taxon>
        <taxon>Streptophyta</taxon>
        <taxon>Embryophyta</taxon>
        <taxon>Tracheophyta</taxon>
        <taxon>Spermatophyta</taxon>
        <taxon>Magnoliopsida</taxon>
        <taxon>Liliopsida</taxon>
        <taxon>Zingiberales</taxon>
        <taxon>Musaceae</taxon>
        <taxon>Ensete</taxon>
    </lineage>
</organism>